<dbReference type="HOGENOM" id="CLU_1152019_0_0_1"/>
<reference evidence="3 4" key="1">
    <citation type="submission" date="2014-04" db="EMBL/GenBank/DDBJ databases">
        <title>A new species of microsporidia sheds light on the evolution of extreme parasitism.</title>
        <authorList>
            <person name="Haag K.L."/>
            <person name="James T.Y."/>
            <person name="Larsson R."/>
            <person name="Schaer T.M."/>
            <person name="Refardt D."/>
            <person name="Pombert J.-F."/>
            <person name="Ebert D."/>
        </authorList>
    </citation>
    <scope>NUCLEOTIDE SEQUENCE [LARGE SCALE GENOMIC DNA]</scope>
    <source>
        <strain evidence="3 4">UGP3</strain>
        <tissue evidence="3">Spores</tissue>
    </source>
</reference>
<organism evidence="3 4">
    <name type="scientific">Mitosporidium daphniae</name>
    <dbReference type="NCBI Taxonomy" id="1485682"/>
    <lineage>
        <taxon>Eukaryota</taxon>
        <taxon>Fungi</taxon>
        <taxon>Fungi incertae sedis</taxon>
        <taxon>Microsporidia</taxon>
        <taxon>Mitosporidium</taxon>
    </lineage>
</organism>
<dbReference type="Gene3D" id="3.20.90.10">
    <property type="entry name" value="Tubby Protein, Chain A"/>
    <property type="match status" value="1"/>
</dbReference>
<dbReference type="PANTHER" id="PTHR16517:SF7">
    <property type="entry name" value="PROTEIN KING TUBBY"/>
    <property type="match status" value="1"/>
</dbReference>
<dbReference type="InterPro" id="IPR025659">
    <property type="entry name" value="Tubby-like_C"/>
</dbReference>
<dbReference type="RefSeq" id="XP_013239140.1">
    <property type="nucleotide sequence ID" value="XM_013383686.1"/>
</dbReference>
<dbReference type="VEuPathDB" id="MicrosporidiaDB:DI09_141p60"/>
<dbReference type="EMBL" id="JMKJ01000046">
    <property type="protein sequence ID" value="KGG52704.1"/>
    <property type="molecule type" value="Genomic_DNA"/>
</dbReference>
<gene>
    <name evidence="3" type="ORF">DI09_141p60</name>
</gene>
<name>A0A098VV03_9MICR</name>
<dbReference type="PRINTS" id="PR01573">
    <property type="entry name" value="SUPERTUBBY"/>
</dbReference>
<protein>
    <recommendedName>
        <fullName evidence="2">Tubby C-terminal domain-containing protein</fullName>
    </recommendedName>
</protein>
<evidence type="ECO:0000313" key="4">
    <source>
        <dbReference type="Proteomes" id="UP000029725"/>
    </source>
</evidence>
<dbReference type="AlphaFoldDB" id="A0A098VV03"/>
<feature type="domain" description="Tubby C-terminal" evidence="2">
    <location>
        <begin position="2"/>
        <end position="195"/>
    </location>
</feature>
<sequence>MCRILRQEEPKGSFELFLDGVAATADISILTARKIPTSGLFSEYRIFRKDKNAPGPLSSDSIVAVVRSNFWGTAFEITSPSLFHLDASLHQDINIGCILYKPNFLGIHGPRRMRILFPYLNSTFTAKSLSCTGSIVHSKVDPTFFSLYKKNLAKNNVLLLKNKQPAWSEEHQSHVLNFHGRVSHPSVKNFQLIHPYEGRTLDYDDFRFIHNHAVRKGWQGYVYYGHKVSNVPGPSVFHRPD</sequence>
<dbReference type="InterPro" id="IPR000007">
    <property type="entry name" value="Tubby_C"/>
</dbReference>
<comment type="caution">
    <text evidence="3">The sequence shown here is derived from an EMBL/GenBank/DDBJ whole genome shotgun (WGS) entry which is preliminary data.</text>
</comment>
<dbReference type="Proteomes" id="UP000029725">
    <property type="component" value="Unassembled WGS sequence"/>
</dbReference>
<dbReference type="OrthoDB" id="8775810at2759"/>
<dbReference type="SUPFAM" id="SSF54518">
    <property type="entry name" value="Tubby C-terminal domain-like"/>
    <property type="match status" value="1"/>
</dbReference>
<dbReference type="GeneID" id="25258414"/>
<dbReference type="Pfam" id="PF01167">
    <property type="entry name" value="Tub"/>
    <property type="match status" value="1"/>
</dbReference>
<dbReference type="PANTHER" id="PTHR16517">
    <property type="entry name" value="TUBBY-RELATED"/>
    <property type="match status" value="1"/>
</dbReference>
<proteinExistence type="inferred from homology"/>
<keyword evidence="4" id="KW-1185">Reference proteome</keyword>
<evidence type="ECO:0000256" key="1">
    <source>
        <dbReference type="ARBA" id="ARBA00007129"/>
    </source>
</evidence>
<accession>A0A098VV03</accession>
<comment type="similarity">
    <text evidence="1">Belongs to the TUB family.</text>
</comment>
<evidence type="ECO:0000313" key="3">
    <source>
        <dbReference type="EMBL" id="KGG52704.1"/>
    </source>
</evidence>
<evidence type="ECO:0000259" key="2">
    <source>
        <dbReference type="Pfam" id="PF01167"/>
    </source>
</evidence>